<gene>
    <name evidence="8" type="ORF">Bpfe_027218</name>
</gene>
<reference evidence="8" key="2">
    <citation type="submission" date="2023-04" db="EMBL/GenBank/DDBJ databases">
        <authorList>
            <person name="Bu L."/>
            <person name="Lu L."/>
            <person name="Laidemitt M.R."/>
            <person name="Zhang S.M."/>
            <person name="Mutuku M."/>
            <person name="Mkoji G."/>
            <person name="Steinauer M."/>
            <person name="Loker E.S."/>
        </authorList>
    </citation>
    <scope>NUCLEOTIDE SEQUENCE</scope>
    <source>
        <strain evidence="8">KasaAsao</strain>
        <tissue evidence="8">Whole Snail</tissue>
    </source>
</reference>
<evidence type="ECO:0000256" key="5">
    <source>
        <dbReference type="PROSITE-ProRule" id="PRU00042"/>
    </source>
</evidence>
<feature type="region of interest" description="Disordered" evidence="6">
    <location>
        <begin position="663"/>
        <end position="688"/>
    </location>
</feature>
<dbReference type="PANTHER" id="PTHR24379">
    <property type="entry name" value="KRAB AND ZINC FINGER DOMAIN-CONTAINING"/>
    <property type="match status" value="1"/>
</dbReference>
<dbReference type="PROSITE" id="PS00028">
    <property type="entry name" value="ZINC_FINGER_C2H2_1"/>
    <property type="match status" value="10"/>
</dbReference>
<keyword evidence="4" id="KW-0862">Zinc</keyword>
<feature type="domain" description="C2H2-type" evidence="7">
    <location>
        <begin position="1210"/>
        <end position="1237"/>
    </location>
</feature>
<evidence type="ECO:0000313" key="8">
    <source>
        <dbReference type="EMBL" id="KAK0043317.1"/>
    </source>
</evidence>
<sequence length="2432" mass="270445">MASTSSCYNEQSTSSNTSSTASSTTPSSSQKSDKQEVIDVEEEAEDDCMVVKIDLSKCHLSYGKIINNLELVIDDSDDDDDDEGRKKNGKNSDKHNSSLLTSAIDKQHPPTANDSSVDIDDSMNAVIKVEQTTDLNTDEQEENSCDMNADSPELSNDSTNTQTFQAQASNLSDNSVPNQPATEKSKQTACKLCSKLFHTRSALVYHMIEDHKEVSNTRAKNLQQNNPNENDSILKSALQEKVTSPAGETKTVEAGSALVSVNPLNSLTHCTVNPPAYYPSIITTLPTTQSVATSLPENQSALVVLPSTQCSTPNLLINQTGNVSLPSNLYVPANVTGYPQRMPVCLVTNQPFPFNAPNLQSAAFLPTQYVNVTRPQKKNAPLVQTVASTTKYKSSSGTTPPKLSSPALRSLLKIPSNFSNANNDSITPVIVSVSTITDPMTPFHPSNNNVVTPLNTPLSHINDSVTSANTPTCTIKETGRPVYTLHTSINSLLPLTVPSTIKMSTVNHSATTITNSVTPVSQSAISVTPVSQSAISVTPVSQSAISVTPVSQSSISVTLVSAVTTVDSNKVNLPQTYCVCCECCRQWFPNYSCLREHLKTEMKCKNFHDELFKPKGNLKQPKPQPKSAFSKKPNISCLSCKRKFATDAMLSFHLHQNAQCRNVNKTSDKSERNSSTKKNTSVTTKESSPIIKSIPIPHVEAQPAAITIIDVSGNSEPMATKDKTSFVQDQEMMDAQPSSQQDISPIENQQKTQCRPQTCDLTSEKTSFKIRSFNVDNLKANPKVTHANNELQLTSKPETVNIPDAALAIDTVVQLNDIKEAASPYQSKSKKESDCLPLSVDDSDSSSLEEGSEESASSSDEDAVVEYKCKHCSASFTHRSDLRKHLKTHNKGPAGCATTKRKIHCKVCKKKFKDNTGLQAHLLQRRFCFLHVTRAFRDSCEQGSHVCQMCKKSLTSALDLSKHCYKTLTCRLRYIDLVLQNIKKHEQTLSNIPALSQNTNTPSLLREKVDNTQEISKSLGIVSQVKYYPVAPVVNSPVIEDTVSSASNTSPINGINQVNIFPAISSSVTMNPSDVALASFTNPTNNSINENSNLRKCLCCKVEYSHFLKHILTNKNCLYFYVSYPKERPSKVPFCFDCRRKFDSLELCSKHKCVTLSIECLKCGLRFTSDSRLKMHSRHCPVLLASKAVPKSGNDAKVLSDSPSPSCTSFSCLICSAQFATLKLLMDHSQQHTEEHPFVCHRCNTTFYHYNRFVSHQAYHIRMDKEAGVSNTDPLIKGNPLTTAIVPLKDNTSNSANDRVADDGTGTKQIYECFICPQVFYDFSAHKSHIEAHSRSSYSSCNICFENFPSDEALQQHSKQHEISKTSRTHVNNSNKWAPVQVKAEAPVPVSTMNCLYCHLVLTSSMDKQDHLSQSVSCKSIMSCILEKHFFIHPSIDQGQLNSFTFKPNQCQFCFESFFDVISHIIETPCLTLLEAGVLKYRSSFSSFNESNSEKMSSENHHLTKRKFPLPAPAPEISLEYSKEEHLYCFSCRKYFTTAYSVIQHNSYLHHRLISRRIHLKMGKDGNNFCKICRKSFGETHRRKFIDHMFQMHNEGSSRLLNFVDKGSSNVQGAPKKSSNSRYCCSLCDMVMSCSAKVSHLKAHVNSFMAKLNHKSARPMKSFSVEKCPICRNVLHSRFSMRQHLLRHRAQDIFKPLSQESRCNSLKLSACPQCKRWFKTVDSMNYHIQKVHKREKTFSSEDSTAYKTSELSNGVQANDSQSRSPELTESKSLIYLCKLCYKTFENKTGLWKHLKRNHQLVNKDDLNRFVNHQVKRSDELYKSPCKDVAFSECSNIDTNRAECRAGFSLRPICSASMNCHICQHTLVVQEYQSHLKTVHKWPLEKLFDCSYCNMRFPFQNLLPDHLEQCKNNCLCLICHRQTLSVRGLQSHLNQKHNLSLVSYVSAHFSTSLIKIVNDGLKIVTAENESTDDEDGQVRVCLLCRSEFLQLSEYREHLERHIRNCWIQLKDCRGMLELQINNAKIDSESCLDTFHYSSSSTQQKSCKVSESEELTKIKSEIDTEQDCSSETVSEKDLSMPNLVIVDDETTGNDWNMPSVHVSDSLLSPDAPTLLPEKSVDHHYNCSQSMRKIKTEVNDLTHVHSTVQETDVQSSSSSESLVSSLVSSEPVDSNLVSSDSSPTSSDSVVSSLTSSQPVYSNLISSEPVISSLISSQPVDSNLISSDPVDSSPKSSESDISSLIISEPGHLNETILASHSSVSCELQAIDAKNREDVVLLLQDHSSQAASDDEWMGMNRKAKEETDLPFEDEETIAAETEGASNLLNTTDYSIIIDLDSSSDTSDVSGDQCETTLAIVTDTDGPAFVSHRKRSSGDENSEEIPEAKRSKLDISFTHENNEENDVLSMSVNQSKLNSNSSELDRNLFKVFSEKHQE</sequence>
<evidence type="ECO:0000313" key="9">
    <source>
        <dbReference type="Proteomes" id="UP001233172"/>
    </source>
</evidence>
<evidence type="ECO:0000259" key="7">
    <source>
        <dbReference type="PROSITE" id="PS50157"/>
    </source>
</evidence>
<proteinExistence type="predicted"/>
<keyword evidence="9" id="KW-1185">Reference proteome</keyword>
<dbReference type="Gene3D" id="3.30.160.60">
    <property type="entry name" value="Classic Zinc Finger"/>
    <property type="match status" value="4"/>
</dbReference>
<comment type="caution">
    <text evidence="8">The sequence shown here is derived from an EMBL/GenBank/DDBJ whole genome shotgun (WGS) entry which is preliminary data.</text>
</comment>
<feature type="compositionally biased region" description="Polar residues" evidence="6">
    <location>
        <begin position="1"/>
        <end position="11"/>
    </location>
</feature>
<feature type="compositionally biased region" description="Low complexity" evidence="6">
    <location>
        <begin position="835"/>
        <end position="858"/>
    </location>
</feature>
<feature type="region of interest" description="Disordered" evidence="6">
    <location>
        <begin position="2363"/>
        <end position="2402"/>
    </location>
</feature>
<feature type="domain" description="C2H2-type" evidence="7">
    <location>
        <begin position="1775"/>
        <end position="1798"/>
    </location>
</feature>
<dbReference type="SUPFAM" id="SSF57667">
    <property type="entry name" value="beta-beta-alpha zinc fingers"/>
    <property type="match status" value="3"/>
</dbReference>
<keyword evidence="3 5" id="KW-0863">Zinc-finger</keyword>
<dbReference type="EMBL" id="JASAOG010000219">
    <property type="protein sequence ID" value="KAK0043317.1"/>
    <property type="molecule type" value="Genomic_DNA"/>
</dbReference>
<dbReference type="PANTHER" id="PTHR24379:SF127">
    <property type="entry name" value="BLOODY FINGERS-RELATED"/>
    <property type="match status" value="1"/>
</dbReference>
<dbReference type="SMART" id="SM00355">
    <property type="entry name" value="ZnF_C2H2"/>
    <property type="match status" value="19"/>
</dbReference>
<feature type="domain" description="C2H2-type" evidence="7">
    <location>
        <begin position="1238"/>
        <end position="1265"/>
    </location>
</feature>
<dbReference type="Proteomes" id="UP001233172">
    <property type="component" value="Unassembled WGS sequence"/>
</dbReference>
<feature type="region of interest" description="Disordered" evidence="6">
    <location>
        <begin position="2144"/>
        <end position="2189"/>
    </location>
</feature>
<feature type="domain" description="C2H2-type" evidence="7">
    <location>
        <begin position="1709"/>
        <end position="1737"/>
    </location>
</feature>
<feature type="region of interest" description="Disordered" evidence="6">
    <location>
        <begin position="1"/>
        <end position="46"/>
    </location>
</feature>
<evidence type="ECO:0000256" key="1">
    <source>
        <dbReference type="ARBA" id="ARBA00022723"/>
    </source>
</evidence>
<feature type="region of interest" description="Disordered" evidence="6">
    <location>
        <begin position="74"/>
        <end position="160"/>
    </location>
</feature>
<feature type="region of interest" description="Disordered" evidence="6">
    <location>
        <begin position="823"/>
        <end position="862"/>
    </location>
</feature>
<evidence type="ECO:0000256" key="3">
    <source>
        <dbReference type="ARBA" id="ARBA00022771"/>
    </source>
</evidence>
<dbReference type="PROSITE" id="PS50157">
    <property type="entry name" value="ZINC_FINGER_C2H2_2"/>
    <property type="match status" value="6"/>
</dbReference>
<dbReference type="InterPro" id="IPR013087">
    <property type="entry name" value="Znf_C2H2_type"/>
</dbReference>
<organism evidence="8 9">
    <name type="scientific">Biomphalaria pfeifferi</name>
    <name type="common">Bloodfluke planorb</name>
    <name type="synonym">Freshwater snail</name>
    <dbReference type="NCBI Taxonomy" id="112525"/>
    <lineage>
        <taxon>Eukaryota</taxon>
        <taxon>Metazoa</taxon>
        <taxon>Spiralia</taxon>
        <taxon>Lophotrochozoa</taxon>
        <taxon>Mollusca</taxon>
        <taxon>Gastropoda</taxon>
        <taxon>Heterobranchia</taxon>
        <taxon>Euthyneura</taxon>
        <taxon>Panpulmonata</taxon>
        <taxon>Hygrophila</taxon>
        <taxon>Lymnaeoidea</taxon>
        <taxon>Planorbidae</taxon>
        <taxon>Biomphalaria</taxon>
    </lineage>
</organism>
<reference evidence="8" key="1">
    <citation type="journal article" date="2023" name="PLoS Negl. Trop. Dis.">
        <title>A genome sequence for Biomphalaria pfeifferi, the major vector snail for the human-infecting parasite Schistosoma mansoni.</title>
        <authorList>
            <person name="Bu L."/>
            <person name="Lu L."/>
            <person name="Laidemitt M.R."/>
            <person name="Zhang S.M."/>
            <person name="Mutuku M."/>
            <person name="Mkoji G."/>
            <person name="Steinauer M."/>
            <person name="Loker E.S."/>
        </authorList>
    </citation>
    <scope>NUCLEOTIDE SEQUENCE</scope>
    <source>
        <strain evidence="8">KasaAsao</strain>
    </source>
</reference>
<protein>
    <recommendedName>
        <fullName evidence="7">C2H2-type domain-containing protein</fullName>
    </recommendedName>
</protein>
<accession>A0AAD8AVS2</accession>
<feature type="compositionally biased region" description="Low complexity" evidence="6">
    <location>
        <begin position="12"/>
        <end position="30"/>
    </location>
</feature>
<dbReference type="GO" id="GO:0008270">
    <property type="term" value="F:zinc ion binding"/>
    <property type="evidence" value="ECO:0007669"/>
    <property type="project" value="UniProtKB-KW"/>
</dbReference>
<keyword evidence="1" id="KW-0479">Metal-binding</keyword>
<feature type="compositionally biased region" description="Basic and acidic residues" evidence="6">
    <location>
        <begin position="83"/>
        <end position="96"/>
    </location>
</feature>
<feature type="region of interest" description="Disordered" evidence="6">
    <location>
        <begin position="734"/>
        <end position="753"/>
    </location>
</feature>
<evidence type="ECO:0000256" key="4">
    <source>
        <dbReference type="ARBA" id="ARBA00022833"/>
    </source>
</evidence>
<feature type="compositionally biased region" description="Low complexity" evidence="6">
    <location>
        <begin position="676"/>
        <end position="688"/>
    </location>
</feature>
<dbReference type="InterPro" id="IPR036236">
    <property type="entry name" value="Znf_C2H2_sf"/>
</dbReference>
<evidence type="ECO:0000256" key="6">
    <source>
        <dbReference type="SAM" id="MobiDB-lite"/>
    </source>
</evidence>
<feature type="domain" description="C2H2-type" evidence="7">
    <location>
        <begin position="1339"/>
        <end position="1366"/>
    </location>
</feature>
<keyword evidence="2" id="KW-0677">Repeat</keyword>
<feature type="compositionally biased region" description="Polar residues" evidence="6">
    <location>
        <begin position="736"/>
        <end position="753"/>
    </location>
</feature>
<name>A0AAD8AVS2_BIOPF</name>
<feature type="domain" description="C2H2-type" evidence="7">
    <location>
        <begin position="867"/>
        <end position="894"/>
    </location>
</feature>
<evidence type="ECO:0000256" key="2">
    <source>
        <dbReference type="ARBA" id="ARBA00022737"/>
    </source>
</evidence>